<evidence type="ECO:0000313" key="3">
    <source>
        <dbReference type="Proteomes" id="UP000006919"/>
    </source>
</evidence>
<protein>
    <recommendedName>
        <fullName evidence="4">Lipoprotein</fullName>
    </recommendedName>
</protein>
<dbReference type="RefSeq" id="WP_013497221.1">
    <property type="nucleotide sequence ID" value="NC_014833.1"/>
</dbReference>
<accession>E6UFE3</accession>
<dbReference type="AlphaFoldDB" id="E6UFE3"/>
<organism evidence="2 3">
    <name type="scientific">Ruminococcus albus (strain ATCC 27210 / DSM 20455 / JCM 14654 / NCDO 2250 / 7)</name>
    <dbReference type="NCBI Taxonomy" id="697329"/>
    <lineage>
        <taxon>Bacteria</taxon>
        <taxon>Bacillati</taxon>
        <taxon>Bacillota</taxon>
        <taxon>Clostridia</taxon>
        <taxon>Eubacteriales</taxon>
        <taxon>Oscillospiraceae</taxon>
        <taxon>Ruminococcus</taxon>
    </lineage>
</organism>
<name>E6UFE3_RUMA7</name>
<evidence type="ECO:0008006" key="4">
    <source>
        <dbReference type="Google" id="ProtNLM"/>
    </source>
</evidence>
<evidence type="ECO:0000313" key="2">
    <source>
        <dbReference type="EMBL" id="ADU21029.1"/>
    </source>
</evidence>
<feature type="transmembrane region" description="Helical" evidence="1">
    <location>
        <begin position="252"/>
        <end position="275"/>
    </location>
</feature>
<evidence type="ECO:0000256" key="1">
    <source>
        <dbReference type="SAM" id="Phobius"/>
    </source>
</evidence>
<proteinExistence type="predicted"/>
<feature type="transmembrane region" description="Helical" evidence="1">
    <location>
        <begin position="176"/>
        <end position="201"/>
    </location>
</feature>
<keyword evidence="1" id="KW-0472">Membrane</keyword>
<dbReference type="EMBL" id="CP002403">
    <property type="protein sequence ID" value="ADU21029.1"/>
    <property type="molecule type" value="Genomic_DNA"/>
</dbReference>
<keyword evidence="1" id="KW-1133">Transmembrane helix</keyword>
<dbReference type="OrthoDB" id="1823144at2"/>
<dbReference type="KEGG" id="ral:Rumal_0476"/>
<dbReference type="PROSITE" id="PS51257">
    <property type="entry name" value="PROKAR_LIPOPROTEIN"/>
    <property type="match status" value="1"/>
</dbReference>
<keyword evidence="1" id="KW-0812">Transmembrane</keyword>
<sequence length="287" mass="32787" precursor="true">MRKYKLLIVAFVLVVVGMLCGCSYNESIDIECDGLEEDERVFVLVKPTDDDELRTPDDADITGSEIYTAGKDGFVLAEQLREPISVKISDEQPQLNCSLIFKNSESRRNFCEKHKVIRLAVCDDRWRIKKISDDIDVFFPEEYEVLDAGRYYVGTGAFENTDIVSAIDTSRVRASGAVLCFAAFFLLWPINAVQFIVMLVMTSKKRQSKPRNVFLWFGVLSVPNLFFSKLYLSAVDVFDLILHNSRSLPDALSGLLLIDFPWLAELLLLLVWYIFLRQKDDVMYKGC</sequence>
<gene>
    <name evidence="2" type="ordered locus">Rumal_0476</name>
</gene>
<dbReference type="HOGENOM" id="CLU_969383_0_0_9"/>
<dbReference type="Proteomes" id="UP000006919">
    <property type="component" value="Chromosome"/>
</dbReference>
<feature type="transmembrane region" description="Helical" evidence="1">
    <location>
        <begin position="213"/>
        <end position="232"/>
    </location>
</feature>
<reference evidence="2 3" key="1">
    <citation type="journal article" date="2011" name="J. Bacteriol.">
        <title>Complete genome of the cellulolytic ruminal bacterium Ruminococcus albus 7.</title>
        <authorList>
            <person name="Suen G."/>
            <person name="Stevenson D.M."/>
            <person name="Bruce D.C."/>
            <person name="Chertkov O."/>
            <person name="Copeland A."/>
            <person name="Cheng J.F."/>
            <person name="Detter C."/>
            <person name="Detter J.C."/>
            <person name="Goodwin L.A."/>
            <person name="Han C.S."/>
            <person name="Hauser L.J."/>
            <person name="Ivanova N.N."/>
            <person name="Kyrpides N.C."/>
            <person name="Land M.L."/>
            <person name="Lapidus A."/>
            <person name="Lucas S."/>
            <person name="Ovchinnikova G."/>
            <person name="Pitluck S."/>
            <person name="Tapia R."/>
            <person name="Woyke T."/>
            <person name="Boyum J."/>
            <person name="Mead D."/>
            <person name="Weimer P.J."/>
        </authorList>
    </citation>
    <scope>NUCLEOTIDE SEQUENCE [LARGE SCALE GENOMIC DNA]</scope>
    <source>
        <strain evidence="3">ATCC 27210 / DSM 20455 / JCM 14654 / NCDO 2250 / 7</strain>
    </source>
</reference>